<gene>
    <name evidence="2" type="ORF">EVAR_24072_1</name>
</gene>
<accession>A0A4C2A7L1</accession>
<evidence type="ECO:0000313" key="2">
    <source>
        <dbReference type="EMBL" id="GBP96088.1"/>
    </source>
</evidence>
<dbReference type="Proteomes" id="UP000299102">
    <property type="component" value="Unassembled WGS sequence"/>
</dbReference>
<comment type="caution">
    <text evidence="2">The sequence shown here is derived from an EMBL/GenBank/DDBJ whole genome shotgun (WGS) entry which is preliminary data.</text>
</comment>
<sequence>MGRLDRRNTALTEHRREVSSVLAIGFRTVSESSGGPLPPISPSINLSPSVHNDREPRSLRPHTACTSKGQTTHPETSSNVAPAGYRSQRVHKANNYRGFNRPGEAKTKYPISSRPHFLRVHDRVMRVASRLALQCAMSSI</sequence>
<organism evidence="2 3">
    <name type="scientific">Eumeta variegata</name>
    <name type="common">Bagworm moth</name>
    <name type="synonym">Eumeta japonica</name>
    <dbReference type="NCBI Taxonomy" id="151549"/>
    <lineage>
        <taxon>Eukaryota</taxon>
        <taxon>Metazoa</taxon>
        <taxon>Ecdysozoa</taxon>
        <taxon>Arthropoda</taxon>
        <taxon>Hexapoda</taxon>
        <taxon>Insecta</taxon>
        <taxon>Pterygota</taxon>
        <taxon>Neoptera</taxon>
        <taxon>Endopterygota</taxon>
        <taxon>Lepidoptera</taxon>
        <taxon>Glossata</taxon>
        <taxon>Ditrysia</taxon>
        <taxon>Tineoidea</taxon>
        <taxon>Psychidae</taxon>
        <taxon>Oiketicinae</taxon>
        <taxon>Eumeta</taxon>
    </lineage>
</organism>
<feature type="compositionally biased region" description="Polar residues" evidence="1">
    <location>
        <begin position="64"/>
        <end position="80"/>
    </location>
</feature>
<name>A0A4C2A7L1_EUMVA</name>
<dbReference type="EMBL" id="BGZK01002731">
    <property type="protein sequence ID" value="GBP96088.1"/>
    <property type="molecule type" value="Genomic_DNA"/>
</dbReference>
<dbReference type="AlphaFoldDB" id="A0A4C2A7L1"/>
<protein>
    <submittedName>
        <fullName evidence="2">Uncharacterized protein</fullName>
    </submittedName>
</protein>
<evidence type="ECO:0000313" key="3">
    <source>
        <dbReference type="Proteomes" id="UP000299102"/>
    </source>
</evidence>
<keyword evidence="3" id="KW-1185">Reference proteome</keyword>
<reference evidence="2 3" key="1">
    <citation type="journal article" date="2019" name="Commun. Biol.">
        <title>The bagworm genome reveals a unique fibroin gene that provides high tensile strength.</title>
        <authorList>
            <person name="Kono N."/>
            <person name="Nakamura H."/>
            <person name="Ohtoshi R."/>
            <person name="Tomita M."/>
            <person name="Numata K."/>
            <person name="Arakawa K."/>
        </authorList>
    </citation>
    <scope>NUCLEOTIDE SEQUENCE [LARGE SCALE GENOMIC DNA]</scope>
</reference>
<feature type="region of interest" description="Disordered" evidence="1">
    <location>
        <begin position="30"/>
        <end position="108"/>
    </location>
</feature>
<proteinExistence type="predicted"/>
<evidence type="ECO:0000256" key="1">
    <source>
        <dbReference type="SAM" id="MobiDB-lite"/>
    </source>
</evidence>